<sequence length="70" mass="7649">MAQYRVVDSSENVVEEKEFDDATSAYDWFKTVAAPDDSLGTVMQVHDDGEWKNFEVSDGGTNASPSADAD</sequence>
<dbReference type="Proteomes" id="UP000194632">
    <property type="component" value="Unassembled WGS sequence"/>
</dbReference>
<name>A0A2C9ZK21_9ACTN</name>
<dbReference type="RefSeq" id="WP_086533602.1">
    <property type="nucleotide sequence ID" value="NZ_JBLKRZ010000012.1"/>
</dbReference>
<gene>
    <name evidence="1" type="ORF">CA982_00285</name>
</gene>
<protein>
    <submittedName>
        <fullName evidence="1">Uncharacterized protein</fullName>
    </submittedName>
</protein>
<accession>A0A2C9ZK21</accession>
<dbReference type="AlphaFoldDB" id="A0A2C9ZK21"/>
<comment type="caution">
    <text evidence="1">The sequence shown here is derived from an EMBL/GenBank/DDBJ whole genome shotgun (WGS) entry which is preliminary data.</text>
</comment>
<reference evidence="1 2" key="1">
    <citation type="submission" date="2017-05" db="EMBL/GenBank/DDBJ databases">
        <title>Biotechnological potential of actinobacteria isolated from South African environments.</title>
        <authorList>
            <person name="Le Roes-Hill M."/>
            <person name="Prins A."/>
            <person name="Durrell K.A."/>
        </authorList>
    </citation>
    <scope>NUCLEOTIDE SEQUENCE [LARGE SCALE GENOMIC DNA]</scope>
    <source>
        <strain evidence="1">BS2</strain>
    </source>
</reference>
<keyword evidence="2" id="KW-1185">Reference proteome</keyword>
<evidence type="ECO:0000313" key="2">
    <source>
        <dbReference type="Proteomes" id="UP000194632"/>
    </source>
</evidence>
<proteinExistence type="predicted"/>
<dbReference type="EMBL" id="NGFO01000001">
    <property type="protein sequence ID" value="OUC81098.1"/>
    <property type="molecule type" value="Genomic_DNA"/>
</dbReference>
<evidence type="ECO:0000313" key="1">
    <source>
        <dbReference type="EMBL" id="OUC81098.1"/>
    </source>
</evidence>
<organism evidence="1 2">
    <name type="scientific">Gordonia lacunae</name>
    <dbReference type="NCBI Taxonomy" id="417102"/>
    <lineage>
        <taxon>Bacteria</taxon>
        <taxon>Bacillati</taxon>
        <taxon>Actinomycetota</taxon>
        <taxon>Actinomycetes</taxon>
        <taxon>Mycobacteriales</taxon>
        <taxon>Gordoniaceae</taxon>
        <taxon>Gordonia</taxon>
    </lineage>
</organism>
<dbReference type="OrthoDB" id="4737969at2"/>